<name>A0A2I0KKA0_PUNGR</name>
<protein>
    <submittedName>
        <fullName evidence="1">Uncharacterized protein</fullName>
    </submittedName>
</protein>
<dbReference type="STRING" id="22663.A0A2I0KKA0"/>
<reference evidence="1 2" key="1">
    <citation type="submission" date="2017-11" db="EMBL/GenBank/DDBJ databases">
        <title>De-novo sequencing of pomegranate (Punica granatum L.) genome.</title>
        <authorList>
            <person name="Akparov Z."/>
            <person name="Amiraslanov A."/>
            <person name="Hajiyeva S."/>
            <person name="Abbasov M."/>
            <person name="Kaur K."/>
            <person name="Hamwieh A."/>
            <person name="Solovyev V."/>
            <person name="Salamov A."/>
            <person name="Braich B."/>
            <person name="Kosarev P."/>
            <person name="Mahmoud A."/>
            <person name="Hajiyev E."/>
            <person name="Babayeva S."/>
            <person name="Izzatullayeva V."/>
            <person name="Mammadov A."/>
            <person name="Mammadov A."/>
            <person name="Sharifova S."/>
            <person name="Ojaghi J."/>
            <person name="Eynullazada K."/>
            <person name="Bayramov B."/>
            <person name="Abdulazimova A."/>
            <person name="Shahmuradov I."/>
        </authorList>
    </citation>
    <scope>NUCLEOTIDE SEQUENCE [LARGE SCALE GENOMIC DNA]</scope>
    <source>
        <strain evidence="2">cv. AG2017</strain>
        <tissue evidence="1">Leaf</tissue>
    </source>
</reference>
<dbReference type="AlphaFoldDB" id="A0A2I0KKA0"/>
<comment type="caution">
    <text evidence="1">The sequence shown here is derived from an EMBL/GenBank/DDBJ whole genome shotgun (WGS) entry which is preliminary data.</text>
</comment>
<dbReference type="GeneID" id="116214772"/>
<keyword evidence="2" id="KW-1185">Reference proteome</keyword>
<proteinExistence type="predicted"/>
<evidence type="ECO:0000313" key="2">
    <source>
        <dbReference type="Proteomes" id="UP000233551"/>
    </source>
</evidence>
<gene>
    <name evidence="1" type="ORF">CRG98_010677</name>
</gene>
<evidence type="ECO:0000313" key="1">
    <source>
        <dbReference type="EMBL" id="PKI68918.1"/>
    </source>
</evidence>
<dbReference type="Proteomes" id="UP000233551">
    <property type="component" value="Unassembled WGS sequence"/>
</dbReference>
<dbReference type="OrthoDB" id="1912077at2759"/>
<dbReference type="Pfam" id="PF03350">
    <property type="entry name" value="UPF0114"/>
    <property type="match status" value="1"/>
</dbReference>
<dbReference type="PANTHER" id="PTHR31721">
    <property type="entry name" value="OS06G0710300 PROTEIN"/>
    <property type="match status" value="1"/>
</dbReference>
<accession>A0A2I0KKA0</accession>
<dbReference type="EMBL" id="PGOL01000538">
    <property type="protein sequence ID" value="PKI68918.1"/>
    <property type="molecule type" value="Genomic_DNA"/>
</dbReference>
<organism evidence="1 2">
    <name type="scientific">Punica granatum</name>
    <name type="common">Pomegranate</name>
    <dbReference type="NCBI Taxonomy" id="22663"/>
    <lineage>
        <taxon>Eukaryota</taxon>
        <taxon>Viridiplantae</taxon>
        <taxon>Streptophyta</taxon>
        <taxon>Embryophyta</taxon>
        <taxon>Tracheophyta</taxon>
        <taxon>Spermatophyta</taxon>
        <taxon>Magnoliopsida</taxon>
        <taxon>eudicotyledons</taxon>
        <taxon>Gunneridae</taxon>
        <taxon>Pentapetalae</taxon>
        <taxon>rosids</taxon>
        <taxon>malvids</taxon>
        <taxon>Myrtales</taxon>
        <taxon>Lythraceae</taxon>
        <taxon>Punica</taxon>
    </lineage>
</organism>
<dbReference type="PANTHER" id="PTHR31721:SF3">
    <property type="entry name" value="EXPRESSED PROTEIN"/>
    <property type="match status" value="1"/>
</dbReference>
<dbReference type="InterPro" id="IPR005134">
    <property type="entry name" value="UPF0114"/>
</dbReference>
<sequence>MASTRLLLRSMLYKPLHFGHPLSVESSRVAAWSSKAAAFDGDLRRATPGVAETRPADVAVKASVAAAPEDVIMTDSWQDQAVGLVSHLMTGFAAGVLGLLKNAAKCRPGKLDVEMLVERAIINCRFFMWLAVAGTLLGSALCFVEGCFLVLESYVQYFCSMTQIMDQGHVIKLLIEALDMFLVGTSMLIFGVSLHVMFVGSKVKPGTGDRAWLPESNFFGLYNLWVLPCWVERQSVSQAKSKIGHAVMMLLQVGMLEKFKSIPVVTGLDLACFAGAVLLSSASIFLLSRLSIGRAAENQ</sequence>